<dbReference type="InterPro" id="IPR048279">
    <property type="entry name" value="MdtK-like"/>
</dbReference>
<keyword evidence="8 10" id="KW-0472">Membrane</keyword>
<dbReference type="EMBL" id="NESN01000001">
    <property type="protein sequence ID" value="PUE55424.1"/>
    <property type="molecule type" value="Genomic_DNA"/>
</dbReference>
<accession>A0A315EHT9</accession>
<feature type="transmembrane region" description="Helical" evidence="10">
    <location>
        <begin position="309"/>
        <end position="331"/>
    </location>
</feature>
<feature type="transmembrane region" description="Helical" evidence="10">
    <location>
        <begin position="154"/>
        <end position="175"/>
    </location>
</feature>
<dbReference type="GO" id="GO:0042910">
    <property type="term" value="F:xenobiotic transmembrane transporter activity"/>
    <property type="evidence" value="ECO:0007669"/>
    <property type="project" value="InterPro"/>
</dbReference>
<dbReference type="CDD" id="cd13131">
    <property type="entry name" value="MATE_NorM_like"/>
    <property type="match status" value="1"/>
</dbReference>
<protein>
    <recommendedName>
        <fullName evidence="9">Multidrug-efflux transporter</fullName>
    </recommendedName>
</protein>
<proteinExistence type="predicted"/>
<name>A0A315EHT9_9BURK</name>
<evidence type="ECO:0000256" key="4">
    <source>
        <dbReference type="ARBA" id="ARBA00022475"/>
    </source>
</evidence>
<sequence>MSELRTIARHAGTVLVGQLAVMSFGIADTLIAGRYSPQALAVLSLASSIYISIYVALNGLLQALLPVWAELHGAGRQAEVGRSVRQALYIAAGAAVIGISGLWFPDLWLSATEVPPDLWPDVRAYLRILALALVPSLLFRMYSTLNQSLGHPRLVTWLQAGALLVKVPLSFVLTFGGAGFAGMGVVGCAWATLTVNTLMLLAGLWLLRTQDIYQAYRLWQRPEKPDWPVIRRFLALGVPAGLSIMVEVTSFTLMALFIARLGAVALASHQIAASLAAVLYMVPLALGIASSARTGYWLGAGQAHKARRAAGMGIGLAIGAALLGAMLLFMGREVLANAFSTDPRVVQAASVWLAWVALYHLADAVQAVCAYLLRCYRITMLPLVVYTALLWGVGLYGGYRLAYQGLDWAGWPMRASVDTFWITSTAALALVSVLFAAMVWHASRPRQTRASTA</sequence>
<evidence type="ECO:0000313" key="11">
    <source>
        <dbReference type="EMBL" id="PUE55424.1"/>
    </source>
</evidence>
<evidence type="ECO:0000256" key="7">
    <source>
        <dbReference type="ARBA" id="ARBA00023065"/>
    </source>
</evidence>
<dbReference type="OrthoDB" id="9780160at2"/>
<keyword evidence="2" id="KW-0813">Transport</keyword>
<feature type="transmembrane region" description="Helical" evidence="10">
    <location>
        <begin position="39"/>
        <end position="65"/>
    </location>
</feature>
<dbReference type="NCBIfam" id="TIGR00797">
    <property type="entry name" value="matE"/>
    <property type="match status" value="1"/>
</dbReference>
<dbReference type="PANTHER" id="PTHR43298">
    <property type="entry name" value="MULTIDRUG RESISTANCE PROTEIN NORM-RELATED"/>
    <property type="match status" value="1"/>
</dbReference>
<keyword evidence="4" id="KW-1003">Cell membrane</keyword>
<evidence type="ECO:0000256" key="2">
    <source>
        <dbReference type="ARBA" id="ARBA00022448"/>
    </source>
</evidence>
<feature type="transmembrane region" description="Helical" evidence="10">
    <location>
        <begin position="124"/>
        <end position="142"/>
    </location>
</feature>
<dbReference type="RefSeq" id="WP_108311420.1">
    <property type="nucleotide sequence ID" value="NZ_NESN01000001.1"/>
</dbReference>
<dbReference type="Proteomes" id="UP000250790">
    <property type="component" value="Unassembled WGS sequence"/>
</dbReference>
<dbReference type="GO" id="GO:0005886">
    <property type="term" value="C:plasma membrane"/>
    <property type="evidence" value="ECO:0007669"/>
    <property type="project" value="UniProtKB-SubCell"/>
</dbReference>
<feature type="transmembrane region" description="Helical" evidence="10">
    <location>
        <begin position="233"/>
        <end position="259"/>
    </location>
</feature>
<evidence type="ECO:0000256" key="5">
    <source>
        <dbReference type="ARBA" id="ARBA00022692"/>
    </source>
</evidence>
<dbReference type="AlphaFoldDB" id="A0A315EHT9"/>
<keyword evidence="3" id="KW-0050">Antiport</keyword>
<dbReference type="Pfam" id="PF01554">
    <property type="entry name" value="MatE"/>
    <property type="match status" value="2"/>
</dbReference>
<keyword evidence="5 10" id="KW-0812">Transmembrane</keyword>
<evidence type="ECO:0000256" key="8">
    <source>
        <dbReference type="ARBA" id="ARBA00023136"/>
    </source>
</evidence>
<feature type="transmembrane region" description="Helical" evidence="10">
    <location>
        <begin position="380"/>
        <end position="399"/>
    </location>
</feature>
<keyword evidence="12" id="KW-1185">Reference proteome</keyword>
<evidence type="ECO:0000256" key="6">
    <source>
        <dbReference type="ARBA" id="ARBA00022989"/>
    </source>
</evidence>
<dbReference type="InterPro" id="IPR050222">
    <property type="entry name" value="MATE_MdtK"/>
</dbReference>
<keyword evidence="6 10" id="KW-1133">Transmembrane helix</keyword>
<feature type="transmembrane region" description="Helical" evidence="10">
    <location>
        <begin position="12"/>
        <end position="33"/>
    </location>
</feature>
<evidence type="ECO:0000256" key="9">
    <source>
        <dbReference type="ARBA" id="ARBA00031636"/>
    </source>
</evidence>
<comment type="caution">
    <text evidence="11">The sequence shown here is derived from an EMBL/GenBank/DDBJ whole genome shotgun (WGS) entry which is preliminary data.</text>
</comment>
<comment type="subcellular location">
    <subcellularLocation>
        <location evidence="1">Cell inner membrane</location>
        <topology evidence="1">Multi-pass membrane protein</topology>
    </subcellularLocation>
</comment>
<feature type="transmembrane region" description="Helical" evidence="10">
    <location>
        <begin position="181"/>
        <end position="207"/>
    </location>
</feature>
<feature type="transmembrane region" description="Helical" evidence="10">
    <location>
        <begin position="86"/>
        <end position="104"/>
    </location>
</feature>
<organism evidence="11 12">
    <name type="scientific">Limnohabitans parvus II-B4</name>
    <dbReference type="NCBI Taxonomy" id="1293052"/>
    <lineage>
        <taxon>Bacteria</taxon>
        <taxon>Pseudomonadati</taxon>
        <taxon>Pseudomonadota</taxon>
        <taxon>Betaproteobacteria</taxon>
        <taxon>Burkholderiales</taxon>
        <taxon>Comamonadaceae</taxon>
        <taxon>Limnohabitans</taxon>
    </lineage>
</organism>
<dbReference type="PIRSF" id="PIRSF006603">
    <property type="entry name" value="DinF"/>
    <property type="match status" value="1"/>
</dbReference>
<keyword evidence="7" id="KW-0406">Ion transport</keyword>
<evidence type="ECO:0000256" key="1">
    <source>
        <dbReference type="ARBA" id="ARBA00004429"/>
    </source>
</evidence>
<dbReference type="InterPro" id="IPR002528">
    <property type="entry name" value="MATE_fam"/>
</dbReference>
<feature type="transmembrane region" description="Helical" evidence="10">
    <location>
        <begin position="419"/>
        <end position="440"/>
    </location>
</feature>
<reference evidence="11 12" key="1">
    <citation type="submission" date="2017-04" db="EMBL/GenBank/DDBJ databases">
        <title>Unexpected and diverse lifestyles within the genus Limnohabitans.</title>
        <authorList>
            <person name="Kasalicky V."/>
            <person name="Mehrshad M."/>
            <person name="Andrei S.-A."/>
            <person name="Salcher M."/>
            <person name="Kratochvilova H."/>
            <person name="Simek K."/>
            <person name="Ghai R."/>
        </authorList>
    </citation>
    <scope>NUCLEOTIDE SEQUENCE [LARGE SCALE GENOMIC DNA]</scope>
    <source>
        <strain evidence="11 12">II-B4</strain>
    </source>
</reference>
<evidence type="ECO:0000256" key="10">
    <source>
        <dbReference type="SAM" id="Phobius"/>
    </source>
</evidence>
<evidence type="ECO:0000256" key="3">
    <source>
        <dbReference type="ARBA" id="ARBA00022449"/>
    </source>
</evidence>
<dbReference type="GO" id="GO:0006811">
    <property type="term" value="P:monoatomic ion transport"/>
    <property type="evidence" value="ECO:0007669"/>
    <property type="project" value="UniProtKB-KW"/>
</dbReference>
<feature type="transmembrane region" description="Helical" evidence="10">
    <location>
        <begin position="271"/>
        <end position="289"/>
    </location>
</feature>
<dbReference type="PANTHER" id="PTHR43298:SF2">
    <property type="entry name" value="FMN_FAD EXPORTER YEEO-RELATED"/>
    <property type="match status" value="1"/>
</dbReference>
<feature type="transmembrane region" description="Helical" evidence="10">
    <location>
        <begin position="351"/>
        <end position="373"/>
    </location>
</feature>
<dbReference type="GO" id="GO:0015297">
    <property type="term" value="F:antiporter activity"/>
    <property type="evidence" value="ECO:0007669"/>
    <property type="project" value="UniProtKB-KW"/>
</dbReference>
<gene>
    <name evidence="11" type="ORF">B9Z37_02330</name>
</gene>
<evidence type="ECO:0000313" key="12">
    <source>
        <dbReference type="Proteomes" id="UP000250790"/>
    </source>
</evidence>